<reference evidence="4 5" key="1">
    <citation type="submission" date="2020-08" db="EMBL/GenBank/DDBJ databases">
        <title>Aphidius gifuensis genome sequencing and assembly.</title>
        <authorList>
            <person name="Du Z."/>
        </authorList>
    </citation>
    <scope>NUCLEOTIDE SEQUENCE [LARGE SCALE GENOMIC DNA]</scope>
    <source>
        <strain evidence="4">YNYX2018</strain>
        <tissue evidence="4">Adults</tissue>
    </source>
</reference>
<accession>A0A834XQF9</accession>
<organism evidence="4 5">
    <name type="scientific">Aphidius gifuensis</name>
    <name type="common">Parasitoid wasp</name>
    <dbReference type="NCBI Taxonomy" id="684658"/>
    <lineage>
        <taxon>Eukaryota</taxon>
        <taxon>Metazoa</taxon>
        <taxon>Ecdysozoa</taxon>
        <taxon>Arthropoda</taxon>
        <taxon>Hexapoda</taxon>
        <taxon>Insecta</taxon>
        <taxon>Pterygota</taxon>
        <taxon>Neoptera</taxon>
        <taxon>Endopterygota</taxon>
        <taxon>Hymenoptera</taxon>
        <taxon>Apocrita</taxon>
        <taxon>Ichneumonoidea</taxon>
        <taxon>Braconidae</taxon>
        <taxon>Aphidiinae</taxon>
        <taxon>Aphidius</taxon>
    </lineage>
</organism>
<evidence type="ECO:0000313" key="5">
    <source>
        <dbReference type="Proteomes" id="UP000639338"/>
    </source>
</evidence>
<dbReference type="AlphaFoldDB" id="A0A834XQF9"/>
<proteinExistence type="inferred from homology"/>
<comment type="caution">
    <text evidence="4">The sequence shown here is derived from an EMBL/GenBank/DDBJ whole genome shotgun (WGS) entry which is preliminary data.</text>
</comment>
<evidence type="ECO:0000313" key="4">
    <source>
        <dbReference type="EMBL" id="KAF7990276.1"/>
    </source>
</evidence>
<evidence type="ECO:0000256" key="2">
    <source>
        <dbReference type="PIRNR" id="PIRNR036893"/>
    </source>
</evidence>
<dbReference type="Proteomes" id="UP000639338">
    <property type="component" value="Unassembled WGS sequence"/>
</dbReference>
<dbReference type="SUPFAM" id="SSF50814">
    <property type="entry name" value="Lipocalins"/>
    <property type="match status" value="1"/>
</dbReference>
<dbReference type="OrthoDB" id="10048091at2759"/>
<dbReference type="EMBL" id="JACMRX010000004">
    <property type="protein sequence ID" value="KAF7990276.1"/>
    <property type="molecule type" value="Genomic_DNA"/>
</dbReference>
<protein>
    <recommendedName>
        <fullName evidence="3">Lipocalin/cytosolic fatty-acid binding domain-containing protein</fullName>
    </recommendedName>
</protein>
<dbReference type="InterPro" id="IPR000566">
    <property type="entry name" value="Lipocln_cytosolic_FA-bd_dom"/>
</dbReference>
<dbReference type="GO" id="GO:0005737">
    <property type="term" value="C:cytoplasm"/>
    <property type="evidence" value="ECO:0007669"/>
    <property type="project" value="TreeGrafter"/>
</dbReference>
<dbReference type="PANTHER" id="PTHR10612:SF34">
    <property type="entry name" value="APOLIPOPROTEIN D"/>
    <property type="match status" value="1"/>
</dbReference>
<dbReference type="InterPro" id="IPR012674">
    <property type="entry name" value="Calycin"/>
</dbReference>
<name>A0A834XQF9_APHGI</name>
<sequence>MNAHLIVASSLAQSPIFKYPHFTPMANFEVAKIVGNWSQVAKTPNKFDEDEKCTNAELILENLGVINVGISSISTKNGHARNIKGAGTPDSHKASSVFNFRYNISFLSKSPGELIVLDTDYKNYLVLMGIIPIAKIGSFRSWFQVAWIYSKKSEMSPEHYARALEVLHKNHIPTHKIERAPKC</sequence>
<comment type="similarity">
    <text evidence="1 2">Belongs to the calycin superfamily. Lipocalin family.</text>
</comment>
<gene>
    <name evidence="4" type="ORF">HCN44_000081</name>
</gene>
<dbReference type="PIRSF" id="PIRSF036893">
    <property type="entry name" value="Lipocalin_ApoD"/>
    <property type="match status" value="1"/>
</dbReference>
<keyword evidence="5" id="KW-1185">Reference proteome</keyword>
<evidence type="ECO:0000256" key="1">
    <source>
        <dbReference type="ARBA" id="ARBA00006889"/>
    </source>
</evidence>
<dbReference type="Gene3D" id="2.40.128.20">
    <property type="match status" value="1"/>
</dbReference>
<dbReference type="Pfam" id="PF08212">
    <property type="entry name" value="Lipocalin_2"/>
    <property type="match status" value="1"/>
</dbReference>
<dbReference type="GO" id="GO:0006629">
    <property type="term" value="P:lipid metabolic process"/>
    <property type="evidence" value="ECO:0007669"/>
    <property type="project" value="TreeGrafter"/>
</dbReference>
<dbReference type="GO" id="GO:0000302">
    <property type="term" value="P:response to reactive oxygen species"/>
    <property type="evidence" value="ECO:0007669"/>
    <property type="project" value="TreeGrafter"/>
</dbReference>
<dbReference type="InterPro" id="IPR022271">
    <property type="entry name" value="Lipocalin_ApoD"/>
</dbReference>
<feature type="domain" description="Lipocalin/cytosolic fatty-acid binding" evidence="3">
    <location>
        <begin position="29"/>
        <end position="181"/>
    </location>
</feature>
<dbReference type="PANTHER" id="PTHR10612">
    <property type="entry name" value="APOLIPOPROTEIN D"/>
    <property type="match status" value="1"/>
</dbReference>
<evidence type="ECO:0000259" key="3">
    <source>
        <dbReference type="Pfam" id="PF08212"/>
    </source>
</evidence>